<evidence type="ECO:0000259" key="8">
    <source>
        <dbReference type="SMART" id="SM00014"/>
    </source>
</evidence>
<feature type="transmembrane region" description="Helical" evidence="7">
    <location>
        <begin position="451"/>
        <end position="468"/>
    </location>
</feature>
<feature type="transmembrane region" description="Helical" evidence="7">
    <location>
        <begin position="20"/>
        <end position="51"/>
    </location>
</feature>
<comment type="similarity">
    <text evidence="2">Belongs to the DedA family.</text>
</comment>
<dbReference type="PANTHER" id="PTHR30353:SF15">
    <property type="entry name" value="INNER MEMBRANE PROTEIN YABI"/>
    <property type="match status" value="1"/>
</dbReference>
<feature type="transmembrane region" description="Helical" evidence="7">
    <location>
        <begin position="294"/>
        <end position="315"/>
    </location>
</feature>
<keyword evidence="6 7" id="KW-0472">Membrane</keyword>
<dbReference type="EMBL" id="JACHFE010000010">
    <property type="protein sequence ID" value="MBB5322690.1"/>
    <property type="molecule type" value="Genomic_DNA"/>
</dbReference>
<evidence type="ECO:0000313" key="10">
    <source>
        <dbReference type="Proteomes" id="UP000591735"/>
    </source>
</evidence>
<dbReference type="PANTHER" id="PTHR30353">
    <property type="entry name" value="INNER MEMBRANE PROTEIN DEDA-RELATED"/>
    <property type="match status" value="1"/>
</dbReference>
<feature type="transmembrane region" description="Helical" evidence="7">
    <location>
        <begin position="179"/>
        <end position="199"/>
    </location>
</feature>
<feature type="transmembrane region" description="Helical" evidence="7">
    <location>
        <begin position="63"/>
        <end position="82"/>
    </location>
</feature>
<keyword evidence="10" id="KW-1185">Reference proteome</keyword>
<dbReference type="InterPro" id="IPR032818">
    <property type="entry name" value="DedA-like"/>
</dbReference>
<dbReference type="Gene3D" id="1.20.144.10">
    <property type="entry name" value="Phosphatidic acid phosphatase type 2/haloperoxidase"/>
    <property type="match status" value="1"/>
</dbReference>
<keyword evidence="5 7" id="KW-1133">Transmembrane helix</keyword>
<comment type="caution">
    <text evidence="9">The sequence shown here is derived from an EMBL/GenBank/DDBJ whole genome shotgun (WGS) entry which is preliminary data.</text>
</comment>
<dbReference type="CDD" id="cd03392">
    <property type="entry name" value="PAP2_like_2"/>
    <property type="match status" value="1"/>
</dbReference>
<keyword evidence="9" id="KW-0378">Hydrolase</keyword>
<keyword evidence="3" id="KW-1003">Cell membrane</keyword>
<feature type="transmembrane region" description="Helical" evidence="7">
    <location>
        <begin position="322"/>
        <end position="343"/>
    </location>
</feature>
<dbReference type="SMART" id="SM00014">
    <property type="entry name" value="acidPPc"/>
    <property type="match status" value="1"/>
</dbReference>
<dbReference type="EC" id="3.6.1.27" evidence="9"/>
<dbReference type="Proteomes" id="UP000591735">
    <property type="component" value="Unassembled WGS sequence"/>
</dbReference>
<protein>
    <submittedName>
        <fullName evidence="9">Undecaprenyl-diphosphatase</fullName>
        <ecNumber evidence="9">3.6.1.27</ecNumber>
    </submittedName>
</protein>
<feature type="transmembrane region" description="Helical" evidence="7">
    <location>
        <begin position="396"/>
        <end position="415"/>
    </location>
</feature>
<evidence type="ECO:0000256" key="7">
    <source>
        <dbReference type="SAM" id="Phobius"/>
    </source>
</evidence>
<feature type="domain" description="Phosphatidic acid phosphatase type 2/haloperoxidase" evidence="8">
    <location>
        <begin position="326"/>
        <end position="436"/>
    </location>
</feature>
<dbReference type="InterPro" id="IPR000326">
    <property type="entry name" value="PAP2/HPO"/>
</dbReference>
<organism evidence="9 10">
    <name type="scientific">Marinobacter oulmenensis</name>
    <dbReference type="NCBI Taxonomy" id="643747"/>
    <lineage>
        <taxon>Bacteria</taxon>
        <taxon>Pseudomonadati</taxon>
        <taxon>Pseudomonadota</taxon>
        <taxon>Gammaproteobacteria</taxon>
        <taxon>Pseudomonadales</taxon>
        <taxon>Marinobacteraceae</taxon>
        <taxon>Marinobacter</taxon>
    </lineage>
</organism>
<sequence>MTGDWLETFTAWVGSHPDWLIMALFATALVESLAIAGLIVPGVAILFALAALAGKTGIGLGEALLWAGLGAIVGDLLSFAIGRRLKDRLHAIWPFSRYPAMIANGESFFRAHGGKSILIGRFVGPIRPVMPLVAGALQMPWQRFVGFNLLSATAWAPAYVLPGFFVGSAMSGSVQPPPHFYPILAAAGAVLVLIYALLLRLRLGVGEGSPFYQWLEQRMAGYDATHRFWRLYTNERPSRRGEFPLPSLMLAIAALSLFLILGQLTPVSDLLQQLDQRVLNWFSLLRQPLLDPPMILLTMLGDPPVLIAGAILASLSLGFRGYYAAAAHIAVAAAVTTILVWLLKAGFAVPRPEAVLHPPLSGAFPSGHTTGITVAATLLASFIAAEGTNRQRWQTYVLLSAPLVPVALSRLYLGVHWFTDVLGGLCLGLAITGLARASYSRFDRVPIRADASTWLALLAWLLFALLYIRSEWVGALARYAPL</sequence>
<accession>A0A840UGQ8</accession>
<evidence type="ECO:0000256" key="1">
    <source>
        <dbReference type="ARBA" id="ARBA00004651"/>
    </source>
</evidence>
<evidence type="ECO:0000256" key="4">
    <source>
        <dbReference type="ARBA" id="ARBA00022692"/>
    </source>
</evidence>
<dbReference type="AlphaFoldDB" id="A0A840UGQ8"/>
<dbReference type="InterPro" id="IPR032816">
    <property type="entry name" value="VTT_dom"/>
</dbReference>
<feature type="transmembrane region" description="Helical" evidence="7">
    <location>
        <begin position="421"/>
        <end position="439"/>
    </location>
</feature>
<dbReference type="RefSeq" id="WP_183706163.1">
    <property type="nucleotide sequence ID" value="NZ_JACHFE010000010.1"/>
</dbReference>
<dbReference type="SUPFAM" id="SSF48317">
    <property type="entry name" value="Acid phosphatase/Vanadium-dependent haloperoxidase"/>
    <property type="match status" value="1"/>
</dbReference>
<evidence type="ECO:0000256" key="5">
    <source>
        <dbReference type="ARBA" id="ARBA00022989"/>
    </source>
</evidence>
<feature type="transmembrane region" description="Helical" evidence="7">
    <location>
        <begin position="363"/>
        <end position="384"/>
    </location>
</feature>
<feature type="transmembrane region" description="Helical" evidence="7">
    <location>
        <begin position="243"/>
        <end position="264"/>
    </location>
</feature>
<dbReference type="Pfam" id="PF09335">
    <property type="entry name" value="VTT_dom"/>
    <property type="match status" value="1"/>
</dbReference>
<dbReference type="InterPro" id="IPR036938">
    <property type="entry name" value="PAP2/HPO_sf"/>
</dbReference>
<evidence type="ECO:0000256" key="3">
    <source>
        <dbReference type="ARBA" id="ARBA00022475"/>
    </source>
</evidence>
<gene>
    <name evidence="9" type="ORF">HNR38_003198</name>
</gene>
<evidence type="ECO:0000313" key="9">
    <source>
        <dbReference type="EMBL" id="MBB5322690.1"/>
    </source>
</evidence>
<dbReference type="GO" id="GO:0005886">
    <property type="term" value="C:plasma membrane"/>
    <property type="evidence" value="ECO:0007669"/>
    <property type="project" value="UniProtKB-SubCell"/>
</dbReference>
<reference evidence="9 10" key="1">
    <citation type="submission" date="2020-08" db="EMBL/GenBank/DDBJ databases">
        <title>Genomic Encyclopedia of Type Strains, Phase IV (KMG-IV): sequencing the most valuable type-strain genomes for metagenomic binning, comparative biology and taxonomic classification.</title>
        <authorList>
            <person name="Goeker M."/>
        </authorList>
    </citation>
    <scope>NUCLEOTIDE SEQUENCE [LARGE SCALE GENOMIC DNA]</scope>
    <source>
        <strain evidence="9 10">DSM 22359</strain>
    </source>
</reference>
<keyword evidence="4 7" id="KW-0812">Transmembrane</keyword>
<dbReference type="GO" id="GO:0050380">
    <property type="term" value="F:undecaprenyl-diphosphatase activity"/>
    <property type="evidence" value="ECO:0007669"/>
    <property type="project" value="UniProtKB-EC"/>
</dbReference>
<evidence type="ECO:0000256" key="6">
    <source>
        <dbReference type="ARBA" id="ARBA00023136"/>
    </source>
</evidence>
<name>A0A840UGQ8_9GAMM</name>
<dbReference type="Pfam" id="PF01569">
    <property type="entry name" value="PAP2"/>
    <property type="match status" value="1"/>
</dbReference>
<comment type="subcellular location">
    <subcellularLocation>
        <location evidence="1">Cell membrane</location>
        <topology evidence="1">Multi-pass membrane protein</topology>
    </subcellularLocation>
</comment>
<proteinExistence type="inferred from homology"/>
<evidence type="ECO:0000256" key="2">
    <source>
        <dbReference type="ARBA" id="ARBA00010792"/>
    </source>
</evidence>
<feature type="transmembrane region" description="Helical" evidence="7">
    <location>
        <begin position="147"/>
        <end position="167"/>
    </location>
</feature>